<dbReference type="SMART" id="SM00717">
    <property type="entry name" value="SANT"/>
    <property type="match status" value="1"/>
</dbReference>
<organism evidence="10 11">
    <name type="scientific">Ricinus communis</name>
    <name type="common">Castor bean</name>
    <dbReference type="NCBI Taxonomy" id="3988"/>
    <lineage>
        <taxon>Eukaryota</taxon>
        <taxon>Viridiplantae</taxon>
        <taxon>Streptophyta</taxon>
        <taxon>Embryophyta</taxon>
        <taxon>Tracheophyta</taxon>
        <taxon>Spermatophyta</taxon>
        <taxon>Magnoliopsida</taxon>
        <taxon>eudicotyledons</taxon>
        <taxon>Gunneridae</taxon>
        <taxon>Pentapetalae</taxon>
        <taxon>rosids</taxon>
        <taxon>fabids</taxon>
        <taxon>Malpighiales</taxon>
        <taxon>Euphorbiaceae</taxon>
        <taxon>Acalyphoideae</taxon>
        <taxon>Acalypheae</taxon>
        <taxon>Ricinus</taxon>
    </lineage>
</organism>
<evidence type="ECO:0000256" key="6">
    <source>
        <dbReference type="ARBA" id="ARBA00023242"/>
    </source>
</evidence>
<comment type="subcellular location">
    <subcellularLocation>
        <location evidence="1">Nucleus</location>
    </subcellularLocation>
</comment>
<evidence type="ECO:0000256" key="7">
    <source>
        <dbReference type="SAM" id="MobiDB-lite"/>
    </source>
</evidence>
<dbReference type="SMR" id="B9RHM2"/>
<keyword evidence="11" id="KW-1185">Reference proteome</keyword>
<dbReference type="PROSITE" id="PS50090">
    <property type="entry name" value="MYB_LIKE"/>
    <property type="match status" value="1"/>
</dbReference>
<dbReference type="EMBL" id="EQ973780">
    <property type="protein sequence ID" value="EEF49109.1"/>
    <property type="molecule type" value="Genomic_DNA"/>
</dbReference>
<dbReference type="PROSITE" id="PS51294">
    <property type="entry name" value="HTH_MYB"/>
    <property type="match status" value="1"/>
</dbReference>
<evidence type="ECO:0000313" key="10">
    <source>
        <dbReference type="EMBL" id="EEF49109.1"/>
    </source>
</evidence>
<evidence type="ECO:0000256" key="1">
    <source>
        <dbReference type="ARBA" id="ARBA00004123"/>
    </source>
</evidence>
<dbReference type="PANTHER" id="PTHR47997">
    <property type="entry name" value="MYB DOMAIN PROTEIN 55"/>
    <property type="match status" value="1"/>
</dbReference>
<sequence>MVRTVCVDKNGLKKGAWSQEEDDKLRSHVLNYGHRNWRKLPRFAGRRTFLIWSKIATKLPGRTDNEIKNHWHTQLKKREKHSESTSELMENQPNKTPQSVITVPSENLQPERAVSYNAPFRPIILESSPLPHEGSQNSLFWGGINRVSEDCTLTSMDIFEDSGQDFWTQPFVADKDGDYKGDGYYSFYHSSNDDNMDLITQKY</sequence>
<dbReference type="Proteomes" id="UP000008311">
    <property type="component" value="Unassembled WGS sequence"/>
</dbReference>
<dbReference type="SUPFAM" id="SSF46689">
    <property type="entry name" value="Homeodomain-like"/>
    <property type="match status" value="1"/>
</dbReference>
<dbReference type="AlphaFoldDB" id="B9RHM2"/>
<keyword evidence="6" id="KW-0539">Nucleus</keyword>
<dbReference type="eggNOG" id="KOG0048">
    <property type="taxonomic scope" value="Eukaryota"/>
</dbReference>
<feature type="domain" description="HTH myb-type" evidence="9">
    <location>
        <begin position="9"/>
        <end position="79"/>
    </location>
</feature>
<dbReference type="InterPro" id="IPR051953">
    <property type="entry name" value="Plant_SW-associated_TFs"/>
</dbReference>
<evidence type="ECO:0000256" key="4">
    <source>
        <dbReference type="ARBA" id="ARBA00023125"/>
    </source>
</evidence>
<dbReference type="InterPro" id="IPR017930">
    <property type="entry name" value="Myb_dom"/>
</dbReference>
<feature type="domain" description="Myb-like" evidence="8">
    <location>
        <begin position="9"/>
        <end position="75"/>
    </location>
</feature>
<feature type="compositionally biased region" description="Polar residues" evidence="7">
    <location>
        <begin position="85"/>
        <end position="100"/>
    </location>
</feature>
<evidence type="ECO:0000256" key="5">
    <source>
        <dbReference type="ARBA" id="ARBA00023163"/>
    </source>
</evidence>
<dbReference type="PANTHER" id="PTHR47997:SF75">
    <property type="entry name" value="MYB DOMAIN PROTEIN 55"/>
    <property type="match status" value="1"/>
</dbReference>
<dbReference type="InParanoid" id="B9RHM2"/>
<name>B9RHM2_RICCO</name>
<protein>
    <submittedName>
        <fullName evidence="10">DNA binding protein, putative</fullName>
    </submittedName>
</protein>
<dbReference type="InterPro" id="IPR001005">
    <property type="entry name" value="SANT/Myb"/>
</dbReference>
<evidence type="ECO:0000259" key="8">
    <source>
        <dbReference type="PROSITE" id="PS50090"/>
    </source>
</evidence>
<evidence type="ECO:0000259" key="9">
    <source>
        <dbReference type="PROSITE" id="PS51294"/>
    </source>
</evidence>
<reference evidence="11" key="1">
    <citation type="journal article" date="2010" name="Nat. Biotechnol.">
        <title>Draft genome sequence of the oilseed species Ricinus communis.</title>
        <authorList>
            <person name="Chan A.P."/>
            <person name="Crabtree J."/>
            <person name="Zhao Q."/>
            <person name="Lorenzi H."/>
            <person name="Orvis J."/>
            <person name="Puiu D."/>
            <person name="Melake-Berhan A."/>
            <person name="Jones K.M."/>
            <person name="Redman J."/>
            <person name="Chen G."/>
            <person name="Cahoon E.B."/>
            <person name="Gedil M."/>
            <person name="Stanke M."/>
            <person name="Haas B.J."/>
            <person name="Wortman J.R."/>
            <person name="Fraser-Liggett C.M."/>
            <person name="Ravel J."/>
            <person name="Rabinowicz P.D."/>
        </authorList>
    </citation>
    <scope>NUCLEOTIDE SEQUENCE [LARGE SCALE GENOMIC DNA]</scope>
    <source>
        <strain evidence="11">cv. Hale</strain>
    </source>
</reference>
<feature type="region of interest" description="Disordered" evidence="7">
    <location>
        <begin position="78"/>
        <end position="100"/>
    </location>
</feature>
<evidence type="ECO:0000256" key="2">
    <source>
        <dbReference type="ARBA" id="ARBA00022737"/>
    </source>
</evidence>
<evidence type="ECO:0000256" key="3">
    <source>
        <dbReference type="ARBA" id="ARBA00023015"/>
    </source>
</evidence>
<dbReference type="GO" id="GO:0003677">
    <property type="term" value="F:DNA binding"/>
    <property type="evidence" value="ECO:0007669"/>
    <property type="project" value="UniProtKB-KW"/>
</dbReference>
<dbReference type="InterPro" id="IPR009057">
    <property type="entry name" value="Homeodomain-like_sf"/>
</dbReference>
<keyword evidence="2" id="KW-0677">Repeat</keyword>
<gene>
    <name evidence="10" type="ORF">RCOM_1761730</name>
</gene>
<keyword evidence="4" id="KW-0238">DNA-binding</keyword>
<accession>B9RHM2</accession>
<dbReference type="Gene3D" id="1.10.10.60">
    <property type="entry name" value="Homeodomain-like"/>
    <property type="match status" value="2"/>
</dbReference>
<dbReference type="GO" id="GO:0005634">
    <property type="term" value="C:nucleus"/>
    <property type="evidence" value="ECO:0007669"/>
    <property type="project" value="UniProtKB-SubCell"/>
</dbReference>
<evidence type="ECO:0000313" key="11">
    <source>
        <dbReference type="Proteomes" id="UP000008311"/>
    </source>
</evidence>
<dbReference type="Pfam" id="PF00249">
    <property type="entry name" value="Myb_DNA-binding"/>
    <property type="match status" value="2"/>
</dbReference>
<proteinExistence type="predicted"/>
<keyword evidence="3" id="KW-0805">Transcription regulation</keyword>
<keyword evidence="5" id="KW-0804">Transcription</keyword>
<dbReference type="CDD" id="cd00167">
    <property type="entry name" value="SANT"/>
    <property type="match status" value="1"/>
</dbReference>